<dbReference type="EMBL" id="MU857281">
    <property type="protein sequence ID" value="KAK4148698.1"/>
    <property type="molecule type" value="Genomic_DNA"/>
</dbReference>
<sequence length="156" mass="16525">MLSLPFLAIVATGLAAVVRRGDSEHVVLADCKAPNKDYFQSSQMAYYAGPPNNAPDAIANVTYGKQQAWAGSGKITGVFSDNIGFTVNIPATVGEGQFAGIGHNGYADFSCYARFKTALYTTKDGTVCNGIYDCDRTNPPGESPNGRQPKVGACFR</sequence>
<accession>A0AAN6VC35</accession>
<keyword evidence="2" id="KW-0732">Signal</keyword>
<gene>
    <name evidence="3" type="ORF">C8A00DRAFT_19515</name>
</gene>
<feature type="chain" id="PRO_5043022069" evidence="2">
    <location>
        <begin position="24"/>
        <end position="156"/>
    </location>
</feature>
<evidence type="ECO:0000256" key="2">
    <source>
        <dbReference type="SAM" id="SignalP"/>
    </source>
</evidence>
<dbReference type="AlphaFoldDB" id="A0AAN6VC35"/>
<feature type="region of interest" description="Disordered" evidence="1">
    <location>
        <begin position="137"/>
        <end position="156"/>
    </location>
</feature>
<organism evidence="3 4">
    <name type="scientific">Chaetomidium leptoderma</name>
    <dbReference type="NCBI Taxonomy" id="669021"/>
    <lineage>
        <taxon>Eukaryota</taxon>
        <taxon>Fungi</taxon>
        <taxon>Dikarya</taxon>
        <taxon>Ascomycota</taxon>
        <taxon>Pezizomycotina</taxon>
        <taxon>Sordariomycetes</taxon>
        <taxon>Sordariomycetidae</taxon>
        <taxon>Sordariales</taxon>
        <taxon>Chaetomiaceae</taxon>
        <taxon>Chaetomidium</taxon>
    </lineage>
</organism>
<evidence type="ECO:0000313" key="4">
    <source>
        <dbReference type="Proteomes" id="UP001302745"/>
    </source>
</evidence>
<reference evidence="3" key="2">
    <citation type="submission" date="2023-05" db="EMBL/GenBank/DDBJ databases">
        <authorList>
            <consortium name="Lawrence Berkeley National Laboratory"/>
            <person name="Steindorff A."/>
            <person name="Hensen N."/>
            <person name="Bonometti L."/>
            <person name="Westerberg I."/>
            <person name="Brannstrom I.O."/>
            <person name="Guillou S."/>
            <person name="Cros-Aarteil S."/>
            <person name="Calhoun S."/>
            <person name="Haridas S."/>
            <person name="Kuo A."/>
            <person name="Mondo S."/>
            <person name="Pangilinan J."/>
            <person name="Riley R."/>
            <person name="Labutti K."/>
            <person name="Andreopoulos B."/>
            <person name="Lipzen A."/>
            <person name="Chen C."/>
            <person name="Yanf M."/>
            <person name="Daum C."/>
            <person name="Ng V."/>
            <person name="Clum A."/>
            <person name="Ohm R."/>
            <person name="Martin F."/>
            <person name="Silar P."/>
            <person name="Natvig D."/>
            <person name="Lalanne C."/>
            <person name="Gautier V."/>
            <person name="Ament-Velasquez S.L."/>
            <person name="Kruys A."/>
            <person name="Hutchinson M.I."/>
            <person name="Powell A.J."/>
            <person name="Barry K."/>
            <person name="Miller A.N."/>
            <person name="Grigoriev I.V."/>
            <person name="Debuchy R."/>
            <person name="Gladieux P."/>
            <person name="Thoren M.H."/>
            <person name="Johannesson H."/>
        </authorList>
    </citation>
    <scope>NUCLEOTIDE SEQUENCE</scope>
    <source>
        <strain evidence="3">CBS 538.74</strain>
    </source>
</reference>
<comment type="caution">
    <text evidence="3">The sequence shown here is derived from an EMBL/GenBank/DDBJ whole genome shotgun (WGS) entry which is preliminary data.</text>
</comment>
<reference evidence="3" key="1">
    <citation type="journal article" date="2023" name="Mol. Phylogenet. Evol.">
        <title>Genome-scale phylogeny and comparative genomics of the fungal order Sordariales.</title>
        <authorList>
            <person name="Hensen N."/>
            <person name="Bonometti L."/>
            <person name="Westerberg I."/>
            <person name="Brannstrom I.O."/>
            <person name="Guillou S."/>
            <person name="Cros-Aarteil S."/>
            <person name="Calhoun S."/>
            <person name="Haridas S."/>
            <person name="Kuo A."/>
            <person name="Mondo S."/>
            <person name="Pangilinan J."/>
            <person name="Riley R."/>
            <person name="LaButti K."/>
            <person name="Andreopoulos B."/>
            <person name="Lipzen A."/>
            <person name="Chen C."/>
            <person name="Yan M."/>
            <person name="Daum C."/>
            <person name="Ng V."/>
            <person name="Clum A."/>
            <person name="Steindorff A."/>
            <person name="Ohm R.A."/>
            <person name="Martin F."/>
            <person name="Silar P."/>
            <person name="Natvig D.O."/>
            <person name="Lalanne C."/>
            <person name="Gautier V."/>
            <person name="Ament-Velasquez S.L."/>
            <person name="Kruys A."/>
            <person name="Hutchinson M.I."/>
            <person name="Powell A.J."/>
            <person name="Barry K."/>
            <person name="Miller A.N."/>
            <person name="Grigoriev I.V."/>
            <person name="Debuchy R."/>
            <person name="Gladieux P."/>
            <person name="Hiltunen Thoren M."/>
            <person name="Johannesson H."/>
        </authorList>
    </citation>
    <scope>NUCLEOTIDE SEQUENCE</scope>
    <source>
        <strain evidence="3">CBS 538.74</strain>
    </source>
</reference>
<feature type="signal peptide" evidence="2">
    <location>
        <begin position="1"/>
        <end position="23"/>
    </location>
</feature>
<evidence type="ECO:0000313" key="3">
    <source>
        <dbReference type="EMBL" id="KAK4148698.1"/>
    </source>
</evidence>
<name>A0AAN6VC35_9PEZI</name>
<protein>
    <submittedName>
        <fullName evidence="3">Uncharacterized protein</fullName>
    </submittedName>
</protein>
<dbReference type="Proteomes" id="UP001302745">
    <property type="component" value="Unassembled WGS sequence"/>
</dbReference>
<evidence type="ECO:0000256" key="1">
    <source>
        <dbReference type="SAM" id="MobiDB-lite"/>
    </source>
</evidence>
<keyword evidence="4" id="KW-1185">Reference proteome</keyword>
<proteinExistence type="predicted"/>